<reference evidence="1 2" key="1">
    <citation type="submission" date="2014-04" db="EMBL/GenBank/DDBJ databases">
        <authorList>
            <consortium name="DOE Joint Genome Institute"/>
            <person name="Kuo A."/>
            <person name="Kohler A."/>
            <person name="Costa M.D."/>
            <person name="Nagy L.G."/>
            <person name="Floudas D."/>
            <person name="Copeland A."/>
            <person name="Barry K.W."/>
            <person name="Cichocki N."/>
            <person name="Veneault-Fourrey C."/>
            <person name="LaButti K."/>
            <person name="Lindquist E.A."/>
            <person name="Lipzen A."/>
            <person name="Lundell T."/>
            <person name="Morin E."/>
            <person name="Murat C."/>
            <person name="Sun H."/>
            <person name="Tunlid A."/>
            <person name="Henrissat B."/>
            <person name="Grigoriev I.V."/>
            <person name="Hibbett D.S."/>
            <person name="Martin F."/>
            <person name="Nordberg H.P."/>
            <person name="Cantor M.N."/>
            <person name="Hua S.X."/>
        </authorList>
    </citation>
    <scope>NUCLEOTIDE SEQUENCE [LARGE SCALE GENOMIC DNA]</scope>
    <source>
        <strain evidence="1 2">Marx 270</strain>
    </source>
</reference>
<evidence type="ECO:0008006" key="3">
    <source>
        <dbReference type="Google" id="ProtNLM"/>
    </source>
</evidence>
<keyword evidence="2" id="KW-1185">Reference proteome</keyword>
<dbReference type="Gene3D" id="3.40.50.300">
    <property type="entry name" value="P-loop containing nucleotide triphosphate hydrolases"/>
    <property type="match status" value="1"/>
</dbReference>
<reference evidence="2" key="2">
    <citation type="submission" date="2015-01" db="EMBL/GenBank/DDBJ databases">
        <title>Evolutionary Origins and Diversification of the Mycorrhizal Mutualists.</title>
        <authorList>
            <consortium name="DOE Joint Genome Institute"/>
            <consortium name="Mycorrhizal Genomics Consortium"/>
            <person name="Kohler A."/>
            <person name="Kuo A."/>
            <person name="Nagy L.G."/>
            <person name="Floudas D."/>
            <person name="Copeland A."/>
            <person name="Barry K.W."/>
            <person name="Cichocki N."/>
            <person name="Veneault-Fourrey C."/>
            <person name="LaButti K."/>
            <person name="Lindquist E.A."/>
            <person name="Lipzen A."/>
            <person name="Lundell T."/>
            <person name="Morin E."/>
            <person name="Murat C."/>
            <person name="Riley R."/>
            <person name="Ohm R."/>
            <person name="Sun H."/>
            <person name="Tunlid A."/>
            <person name="Henrissat B."/>
            <person name="Grigoriev I.V."/>
            <person name="Hibbett D.S."/>
            <person name="Martin F."/>
        </authorList>
    </citation>
    <scope>NUCLEOTIDE SEQUENCE [LARGE SCALE GENOMIC DNA]</scope>
    <source>
        <strain evidence="2">Marx 270</strain>
    </source>
</reference>
<organism evidence="1 2">
    <name type="scientific">Pisolithus tinctorius Marx 270</name>
    <dbReference type="NCBI Taxonomy" id="870435"/>
    <lineage>
        <taxon>Eukaryota</taxon>
        <taxon>Fungi</taxon>
        <taxon>Dikarya</taxon>
        <taxon>Basidiomycota</taxon>
        <taxon>Agaricomycotina</taxon>
        <taxon>Agaricomycetes</taxon>
        <taxon>Agaricomycetidae</taxon>
        <taxon>Boletales</taxon>
        <taxon>Sclerodermatineae</taxon>
        <taxon>Pisolithaceae</taxon>
        <taxon>Pisolithus</taxon>
    </lineage>
</organism>
<name>A0A0C3IMJ4_PISTI</name>
<accession>A0A0C3IMJ4</accession>
<evidence type="ECO:0000313" key="1">
    <source>
        <dbReference type="EMBL" id="KIN98172.1"/>
    </source>
</evidence>
<dbReference type="AlphaFoldDB" id="A0A0C3IMJ4"/>
<sequence length="207" mass="23499">MWVDDKMSTLDGRLRGGIQIINKLIGMPPEPNADALDACTETVSAYTRVHKGKRFVFVDTPAFEQDKFQSISMWLGFIFRRSIMLTGVVYTHDITVKCSRTEERNCRILSKMCGEGAIDRLRLVTTMWDDASLPEAIEVENVLKEKHAKLLLDAGSGYERFDNTPELAWKIVEGLGDKKKALKLQEEMVDNIVDWRKTSAFIGIVLQ</sequence>
<dbReference type="OrthoDB" id="25620at2759"/>
<dbReference type="InParanoid" id="A0A0C3IMJ4"/>
<dbReference type="InterPro" id="IPR027417">
    <property type="entry name" value="P-loop_NTPase"/>
</dbReference>
<evidence type="ECO:0000313" key="2">
    <source>
        <dbReference type="Proteomes" id="UP000054217"/>
    </source>
</evidence>
<dbReference type="Proteomes" id="UP000054217">
    <property type="component" value="Unassembled WGS sequence"/>
</dbReference>
<dbReference type="EMBL" id="KN832018">
    <property type="protein sequence ID" value="KIN98172.1"/>
    <property type="molecule type" value="Genomic_DNA"/>
</dbReference>
<dbReference type="STRING" id="870435.A0A0C3IMJ4"/>
<dbReference type="SUPFAM" id="SSF52540">
    <property type="entry name" value="P-loop containing nucleoside triphosphate hydrolases"/>
    <property type="match status" value="1"/>
</dbReference>
<dbReference type="HOGENOM" id="CLU_018003_0_1_1"/>
<gene>
    <name evidence="1" type="ORF">M404DRAFT_859050</name>
</gene>
<proteinExistence type="predicted"/>
<protein>
    <recommendedName>
        <fullName evidence="3">G domain-containing protein</fullName>
    </recommendedName>
</protein>